<dbReference type="PANTHER" id="PTHR47018">
    <property type="entry name" value="CXC DOMAIN-CONTAINING PROTEIN-RELATED"/>
    <property type="match status" value="1"/>
</dbReference>
<protein>
    <submittedName>
        <fullName evidence="1">Uncharacterized protein</fullName>
    </submittedName>
</protein>
<gene>
    <name evidence="1" type="ORF">PACLA_8A052823</name>
</gene>
<proteinExistence type="predicted"/>
<dbReference type="OrthoDB" id="7339946at2759"/>
<keyword evidence="2" id="KW-1185">Reference proteome</keyword>
<feature type="non-terminal residue" evidence="1">
    <location>
        <position position="141"/>
    </location>
</feature>
<organism evidence="1 2">
    <name type="scientific">Paramuricea clavata</name>
    <name type="common">Red gorgonian</name>
    <name type="synonym">Violescent sea-whip</name>
    <dbReference type="NCBI Taxonomy" id="317549"/>
    <lineage>
        <taxon>Eukaryota</taxon>
        <taxon>Metazoa</taxon>
        <taxon>Cnidaria</taxon>
        <taxon>Anthozoa</taxon>
        <taxon>Octocorallia</taxon>
        <taxon>Malacalcyonacea</taxon>
        <taxon>Plexauridae</taxon>
        <taxon>Paramuricea</taxon>
    </lineage>
</organism>
<comment type="caution">
    <text evidence="1">The sequence shown here is derived from an EMBL/GenBank/DDBJ whole genome shotgun (WGS) entry which is preliminary data.</text>
</comment>
<dbReference type="EMBL" id="CACRXK020026595">
    <property type="protein sequence ID" value="CAB4040299.1"/>
    <property type="molecule type" value="Genomic_DNA"/>
</dbReference>
<sequence>MARLIQEFEISTDKKKTTYLRHNEDTEHAQTAFKRHVCSLVNTIDHFGNPFCEDSCDLFVLDNRNIAEKAIVESVFQIEKLGQEQYSAYVNERLVNQNLPVSDPIKKKSLPLFGRPQVKEKNKTHQQLTSLKNDRSLFSKL</sequence>
<accession>A0A6S7LRY3</accession>
<evidence type="ECO:0000313" key="1">
    <source>
        <dbReference type="EMBL" id="CAB4040299.1"/>
    </source>
</evidence>
<dbReference type="AlphaFoldDB" id="A0A6S7LRY3"/>
<dbReference type="Proteomes" id="UP001152795">
    <property type="component" value="Unassembled WGS sequence"/>
</dbReference>
<name>A0A6S7LRY3_PARCT</name>
<evidence type="ECO:0000313" key="2">
    <source>
        <dbReference type="Proteomes" id="UP001152795"/>
    </source>
</evidence>
<reference evidence="1" key="1">
    <citation type="submission" date="2020-04" db="EMBL/GenBank/DDBJ databases">
        <authorList>
            <person name="Alioto T."/>
            <person name="Alioto T."/>
            <person name="Gomez Garrido J."/>
        </authorList>
    </citation>
    <scope>NUCLEOTIDE SEQUENCE</scope>
    <source>
        <strain evidence="1">A484AB</strain>
    </source>
</reference>